<gene>
    <name evidence="1" type="ORF">C6N40_05210</name>
</gene>
<dbReference type="OrthoDB" id="6402880at2"/>
<dbReference type="EMBL" id="PVLF01000004">
    <property type="protein sequence ID" value="PRH83039.1"/>
    <property type="molecule type" value="Genomic_DNA"/>
</dbReference>
<accession>A0A2P6MAL4</accession>
<name>A0A2P6MAL4_9GAMM</name>
<dbReference type="AlphaFoldDB" id="A0A2P6MAL4"/>
<dbReference type="RefSeq" id="WP_106989946.1">
    <property type="nucleotide sequence ID" value="NZ_JAVEVW010000144.1"/>
</dbReference>
<proteinExistence type="predicted"/>
<organism evidence="1 2">
    <name type="scientific">Arenimonas caeni</name>
    <dbReference type="NCBI Taxonomy" id="2058085"/>
    <lineage>
        <taxon>Bacteria</taxon>
        <taxon>Pseudomonadati</taxon>
        <taxon>Pseudomonadota</taxon>
        <taxon>Gammaproteobacteria</taxon>
        <taxon>Lysobacterales</taxon>
        <taxon>Lysobacteraceae</taxon>
        <taxon>Arenimonas</taxon>
    </lineage>
</organism>
<comment type="caution">
    <text evidence="1">The sequence shown here is derived from an EMBL/GenBank/DDBJ whole genome shotgun (WGS) entry which is preliminary data.</text>
</comment>
<sequence>MAKTKREFRSQKSYDAERISRDLVGPFLHSRGITVLKEHRVKAGPGESQILDARLPDGRAVRMRVRLCWRRDPGHVAARRYSALQLRPNTIGGDWEKTLRDVADRDAREGISHTLAFQRDGEDVPFAALLPSDALPAIWDAQRATSARLVERGELGRMRANHTTNGNSPTLWLQDDRHEAAAQVADVLWNWPGVITLARQSTPLPAKLPGSTTQRLLADAPAAAERSDRAGPPRAIATYVARLAYNSLGWRRPASATEVSEAGDTYRNEHGFGHEDWLFRDEWQIDGWRYGFVQGVNKSRKKLLEAGEAFDLRLFTMPGAGDRRAVAEIREVECLTDELAAEAVSVHEQLGWLDIMRREVAEAGGRPEALDGSAYAPFIFNLRYRLENLRMLDDSQPLPPDDPIHNIKRYSLCQANGAMERARRPWRGRAGTTGLAVGGDVHRKVAAGWVVCSPEHRRMQVKLLELLQQRYPDAESITLEEDFVDAIVRTADETLIFEVKSDLNPLSVLRQALGQLLEYAYHPRRSHRARIRLVVVGRRALSGDDEAYFETVRSRFGLPIDYWVVPV</sequence>
<evidence type="ECO:0000313" key="1">
    <source>
        <dbReference type="EMBL" id="PRH83039.1"/>
    </source>
</evidence>
<evidence type="ECO:0000313" key="2">
    <source>
        <dbReference type="Proteomes" id="UP000241736"/>
    </source>
</evidence>
<dbReference type="Proteomes" id="UP000241736">
    <property type="component" value="Unassembled WGS sequence"/>
</dbReference>
<protein>
    <submittedName>
        <fullName evidence="1">Uncharacterized protein</fullName>
    </submittedName>
</protein>
<keyword evidence="2" id="KW-1185">Reference proteome</keyword>
<reference evidence="1 2" key="1">
    <citation type="submission" date="2018-03" db="EMBL/GenBank/DDBJ databases">
        <title>Arenimonas caeni sp. nov., isolated from activated sludge.</title>
        <authorList>
            <person name="Liu H."/>
        </authorList>
    </citation>
    <scope>NUCLEOTIDE SEQUENCE [LARGE SCALE GENOMIC DNA]</scope>
    <source>
        <strain evidence="2">z29</strain>
    </source>
</reference>